<evidence type="ECO:0000256" key="4">
    <source>
        <dbReference type="ARBA" id="ARBA00022692"/>
    </source>
</evidence>
<evidence type="ECO:0000256" key="1">
    <source>
        <dbReference type="ARBA" id="ARBA00004167"/>
    </source>
</evidence>
<keyword evidence="2" id="KW-0597">Phosphoprotein</keyword>
<proteinExistence type="predicted"/>
<dbReference type="AlphaFoldDB" id="A0ABD1WSF6"/>
<feature type="transmembrane region" description="Helical" evidence="10">
    <location>
        <begin position="106"/>
        <end position="130"/>
    </location>
</feature>
<evidence type="ECO:0000259" key="11">
    <source>
        <dbReference type="Pfam" id="PF07714"/>
    </source>
</evidence>
<evidence type="ECO:0000256" key="6">
    <source>
        <dbReference type="ARBA" id="ARBA00022737"/>
    </source>
</evidence>
<dbReference type="InterPro" id="IPR050994">
    <property type="entry name" value="At_inactive_RLKs"/>
</dbReference>
<dbReference type="InterPro" id="IPR001245">
    <property type="entry name" value="Ser-Thr/Tyr_kinase_cat_dom"/>
</dbReference>
<dbReference type="InterPro" id="IPR001611">
    <property type="entry name" value="Leu-rich_rpt"/>
</dbReference>
<dbReference type="FunFam" id="3.30.200.20:FF:000450">
    <property type="entry name" value="Putative LRR receptor-like serine/threonine-protein kinase"/>
    <property type="match status" value="1"/>
</dbReference>
<dbReference type="InterPro" id="IPR011009">
    <property type="entry name" value="Kinase-like_dom_sf"/>
</dbReference>
<keyword evidence="6" id="KW-0677">Repeat</keyword>
<comment type="subcellular location">
    <subcellularLocation>
        <location evidence="1">Membrane</location>
        <topology evidence="1">Single-pass membrane protein</topology>
    </subcellularLocation>
</comment>
<dbReference type="Proteomes" id="UP001604277">
    <property type="component" value="Unassembled WGS sequence"/>
</dbReference>
<dbReference type="SUPFAM" id="SSF56112">
    <property type="entry name" value="Protein kinase-like (PK-like)"/>
    <property type="match status" value="1"/>
</dbReference>
<keyword evidence="4 10" id="KW-0812">Transmembrane</keyword>
<sequence>MTYLVSLDLHHNQLNGSIPLTIGNLSNIHSLDLSENFLSDSIPFTLKNLKNLTQFNVSYNNLSGAIPSIPSIQQFGFSAFFHNQGLCGTPLDDPCSATPGAHKPKLSASAIVAIVAAGLIVTGVFVIIIINMKAHGRRQEDKNVVVDSTPLASTESNVIIWKLVLFSKKLPSRYEDWEAGNKVLLDKECLIGGGSIGRVYKTTFEGGITIAVKKLETLGTIRNQEEFEHEIGRLGNLQHPNFVAFQGYYWPSSMHLSQLGTRPLRLSQLGTRPLRLSQLGTRPFSLSQPGTWPLCLSQLGTRPLRLSQLGTRPFSLSQPGTQPLSLSQLGTRPLSLSQLGTRPLMQNYTKIKPPTISRPATHINERPEPCGT</sequence>
<comment type="caution">
    <text evidence="12">The sequence shown here is derived from an EMBL/GenBank/DDBJ whole genome shotgun (WGS) entry which is preliminary data.</text>
</comment>
<reference evidence="13" key="1">
    <citation type="submission" date="2024-07" db="EMBL/GenBank/DDBJ databases">
        <title>Two chromosome-level genome assemblies of Korean endemic species Abeliophyllum distichum and Forsythia ovata (Oleaceae).</title>
        <authorList>
            <person name="Jang H."/>
        </authorList>
    </citation>
    <scope>NUCLEOTIDE SEQUENCE [LARGE SCALE GENOMIC DNA]</scope>
</reference>
<dbReference type="Gene3D" id="3.80.10.10">
    <property type="entry name" value="Ribonuclease Inhibitor"/>
    <property type="match status" value="1"/>
</dbReference>
<evidence type="ECO:0000256" key="5">
    <source>
        <dbReference type="ARBA" id="ARBA00022729"/>
    </source>
</evidence>
<dbReference type="FunFam" id="3.80.10.10:FF:000722">
    <property type="entry name" value="Leucine-rich repeat receptor-like protein kinase"/>
    <property type="match status" value="1"/>
</dbReference>
<dbReference type="Pfam" id="PF00560">
    <property type="entry name" value="LRR_1"/>
    <property type="match status" value="3"/>
</dbReference>
<evidence type="ECO:0000313" key="12">
    <source>
        <dbReference type="EMBL" id="KAL2551633.1"/>
    </source>
</evidence>
<dbReference type="GO" id="GO:0016020">
    <property type="term" value="C:membrane"/>
    <property type="evidence" value="ECO:0007669"/>
    <property type="project" value="UniProtKB-SubCell"/>
</dbReference>
<protein>
    <submittedName>
        <fullName evidence="12">LRR receptor-like serine/threonine-protein kinase</fullName>
    </submittedName>
</protein>
<keyword evidence="13" id="KW-1185">Reference proteome</keyword>
<dbReference type="PANTHER" id="PTHR48010">
    <property type="entry name" value="OS05G0588300 PROTEIN"/>
    <property type="match status" value="1"/>
</dbReference>
<evidence type="ECO:0000256" key="9">
    <source>
        <dbReference type="SAM" id="MobiDB-lite"/>
    </source>
</evidence>
<keyword evidence="3" id="KW-0433">Leucine-rich repeat</keyword>
<dbReference type="Gene3D" id="3.30.200.20">
    <property type="entry name" value="Phosphorylase Kinase, domain 1"/>
    <property type="match status" value="1"/>
</dbReference>
<evidence type="ECO:0000256" key="2">
    <source>
        <dbReference type="ARBA" id="ARBA00022553"/>
    </source>
</evidence>
<dbReference type="PANTHER" id="PTHR48010:SF44">
    <property type="entry name" value="F16P17.10 PROTEIN"/>
    <property type="match status" value="1"/>
</dbReference>
<dbReference type="SUPFAM" id="SSF52058">
    <property type="entry name" value="L domain-like"/>
    <property type="match status" value="1"/>
</dbReference>
<evidence type="ECO:0000256" key="10">
    <source>
        <dbReference type="SAM" id="Phobius"/>
    </source>
</evidence>
<feature type="region of interest" description="Disordered" evidence="9">
    <location>
        <begin position="351"/>
        <end position="372"/>
    </location>
</feature>
<feature type="compositionally biased region" description="Basic and acidic residues" evidence="9">
    <location>
        <begin position="363"/>
        <end position="372"/>
    </location>
</feature>
<dbReference type="InterPro" id="IPR032675">
    <property type="entry name" value="LRR_dom_sf"/>
</dbReference>
<name>A0ABD1WSF6_9LAMI</name>
<keyword evidence="5" id="KW-0732">Signal</keyword>
<evidence type="ECO:0000313" key="13">
    <source>
        <dbReference type="Proteomes" id="UP001604277"/>
    </source>
</evidence>
<gene>
    <name evidence="12" type="ORF">Fot_05252</name>
</gene>
<dbReference type="EMBL" id="JBFOLJ010000002">
    <property type="protein sequence ID" value="KAL2551633.1"/>
    <property type="molecule type" value="Genomic_DNA"/>
</dbReference>
<evidence type="ECO:0000256" key="3">
    <source>
        <dbReference type="ARBA" id="ARBA00022614"/>
    </source>
</evidence>
<keyword evidence="7 10" id="KW-1133">Transmembrane helix</keyword>
<keyword evidence="8 10" id="KW-0472">Membrane</keyword>
<dbReference type="Pfam" id="PF07714">
    <property type="entry name" value="PK_Tyr_Ser-Thr"/>
    <property type="match status" value="1"/>
</dbReference>
<feature type="domain" description="Serine-threonine/tyrosine-protein kinase catalytic" evidence="11">
    <location>
        <begin position="189"/>
        <end position="250"/>
    </location>
</feature>
<organism evidence="12 13">
    <name type="scientific">Forsythia ovata</name>
    <dbReference type="NCBI Taxonomy" id="205694"/>
    <lineage>
        <taxon>Eukaryota</taxon>
        <taxon>Viridiplantae</taxon>
        <taxon>Streptophyta</taxon>
        <taxon>Embryophyta</taxon>
        <taxon>Tracheophyta</taxon>
        <taxon>Spermatophyta</taxon>
        <taxon>Magnoliopsida</taxon>
        <taxon>eudicotyledons</taxon>
        <taxon>Gunneridae</taxon>
        <taxon>Pentapetalae</taxon>
        <taxon>asterids</taxon>
        <taxon>lamiids</taxon>
        <taxon>Lamiales</taxon>
        <taxon>Oleaceae</taxon>
        <taxon>Forsythieae</taxon>
        <taxon>Forsythia</taxon>
    </lineage>
</organism>
<evidence type="ECO:0000256" key="7">
    <source>
        <dbReference type="ARBA" id="ARBA00022989"/>
    </source>
</evidence>
<accession>A0ABD1WSF6</accession>
<evidence type="ECO:0000256" key="8">
    <source>
        <dbReference type="ARBA" id="ARBA00023136"/>
    </source>
</evidence>